<dbReference type="Proteomes" id="UP000727993">
    <property type="component" value="Unassembled WGS sequence"/>
</dbReference>
<feature type="region of interest" description="Disordered" evidence="1">
    <location>
        <begin position="347"/>
        <end position="388"/>
    </location>
</feature>
<keyword evidence="2" id="KW-0812">Transmembrane</keyword>
<dbReference type="Pfam" id="PF19516">
    <property type="entry name" value="DUF6049"/>
    <property type="match status" value="1"/>
</dbReference>
<keyword evidence="2" id="KW-0472">Membrane</keyword>
<proteinExistence type="predicted"/>
<reference evidence="4 5" key="1">
    <citation type="submission" date="2020-10" db="EMBL/GenBank/DDBJ databases">
        <title>Connecting structure to function with the recovery of over 1000 high-quality activated sludge metagenome-assembled genomes encoding full-length rRNA genes using long-read sequencing.</title>
        <authorList>
            <person name="Singleton C.M."/>
            <person name="Petriglieri F."/>
            <person name="Kristensen J.M."/>
            <person name="Kirkegaard R.H."/>
            <person name="Michaelsen T.Y."/>
            <person name="Andersen M.H."/>
            <person name="Karst S.M."/>
            <person name="Dueholm M.S."/>
            <person name="Nielsen P.H."/>
            <person name="Albertsen M."/>
        </authorList>
    </citation>
    <scope>NUCLEOTIDE SEQUENCE [LARGE SCALE GENOMIC DNA]</scope>
    <source>
        <strain evidence="4">Lyne_18-Q3-R50-59_MAXAC.006</strain>
    </source>
</reference>
<accession>A0A936NDB4</accession>
<protein>
    <recommendedName>
        <fullName evidence="6">Glycoprotein</fullName>
    </recommendedName>
</protein>
<feature type="signal peptide" evidence="3">
    <location>
        <begin position="1"/>
        <end position="25"/>
    </location>
</feature>
<keyword evidence="3" id="KW-0732">Signal</keyword>
<evidence type="ECO:0000256" key="3">
    <source>
        <dbReference type="SAM" id="SignalP"/>
    </source>
</evidence>
<gene>
    <name evidence="4" type="ORF">IPN02_08930</name>
</gene>
<dbReference type="InterPro" id="IPR046112">
    <property type="entry name" value="DUF6049"/>
</dbReference>
<evidence type="ECO:0008006" key="6">
    <source>
        <dbReference type="Google" id="ProtNLM"/>
    </source>
</evidence>
<feature type="region of interest" description="Disordered" evidence="1">
    <location>
        <begin position="433"/>
        <end position="453"/>
    </location>
</feature>
<dbReference type="EMBL" id="JADJZA010000006">
    <property type="protein sequence ID" value="MBK9296946.1"/>
    <property type="molecule type" value="Genomic_DNA"/>
</dbReference>
<feature type="chain" id="PRO_5038931084" description="Glycoprotein" evidence="3">
    <location>
        <begin position="26"/>
        <end position="724"/>
    </location>
</feature>
<feature type="transmembrane region" description="Helical" evidence="2">
    <location>
        <begin position="691"/>
        <end position="712"/>
    </location>
</feature>
<evidence type="ECO:0000313" key="4">
    <source>
        <dbReference type="EMBL" id="MBK9296946.1"/>
    </source>
</evidence>
<keyword evidence="2" id="KW-1133">Transmembrane helix</keyword>
<dbReference type="AlphaFoldDB" id="A0A936NDB4"/>
<sequence>MARLKVGVGLAVGLGLGLLAGPLPAAQAGTGVAGRAPSAPPLRIVDTSTFVPADGTFSFGVDTADLRLTDELAWTVHSLIPNTTEAIESALDGEPGPPLRSEQRATIAELGLVGGQVPDSTPGDGRRNATVTIPVRSKAGDSDRVFLPDAGIYPVSVRLLQDGDELDTVTLPLIRLGRSPTDRPRLVHLIRTISGGPSLQLDGAAKPSTGDLTELRALTEQLATVPADADTSALSVSLPAELLDTLAIAGSPEEAQVVDGLAKVADRATWLSSPYVPLNLGVWAAADVAQNPALTISYDVAQRRLSDLLDVEVNDALVPPDWTLAAPTVGFLADRGATTVLLDPNVVRSGDQPGAATSVEGTTVNAADRRTRQTEQPEDTNTGSVKASLPALTVSDFDLTTETDRSDADPDTNPTVDAVGVARQLALLSAAPLANEERLGDPTDGSDADRPTGPFDVVALRVPDSLADGQLGALVASLSEATGVLAPVDADGLVKAVGRASSASRSNGGPPKESEVVLRNATVTQFGALEFATYRGQQAVNAASTLDPGNEAAELAQRQLLVAPHLGLSPDESEAYALAGRGGAQAVLDSVSLGDLSTITLAARRSKVPFRFRNELADPVTVSLRVQSDRLKFTDADPDGRIELTLPPGASTSEVSVEVVTSGVFSVTADVLTPTGSDVIERQEFQVRSRAFSGVGVTLSVASLAVLALWWIRTARAKRHAEGQ</sequence>
<evidence type="ECO:0000256" key="2">
    <source>
        <dbReference type="SAM" id="Phobius"/>
    </source>
</evidence>
<organism evidence="4 5">
    <name type="scientific">Candidatus Neomicrothrix subdominans</name>
    <dbReference type="NCBI Taxonomy" id="2954438"/>
    <lineage>
        <taxon>Bacteria</taxon>
        <taxon>Bacillati</taxon>
        <taxon>Actinomycetota</taxon>
        <taxon>Acidimicrobiia</taxon>
        <taxon>Acidimicrobiales</taxon>
        <taxon>Microthrixaceae</taxon>
        <taxon>Candidatus Neomicrothrix</taxon>
    </lineage>
</organism>
<evidence type="ECO:0000256" key="1">
    <source>
        <dbReference type="SAM" id="MobiDB-lite"/>
    </source>
</evidence>
<evidence type="ECO:0000313" key="5">
    <source>
        <dbReference type="Proteomes" id="UP000727993"/>
    </source>
</evidence>
<comment type="caution">
    <text evidence="4">The sequence shown here is derived from an EMBL/GenBank/DDBJ whole genome shotgun (WGS) entry which is preliminary data.</text>
</comment>
<name>A0A936NDB4_9ACTN</name>